<dbReference type="AlphaFoldDB" id="A0AAD7FJ40"/>
<organism evidence="3 4">
    <name type="scientific">Mycena rosella</name>
    <name type="common">Pink bonnet</name>
    <name type="synonym">Agaricus rosellus</name>
    <dbReference type="NCBI Taxonomy" id="1033263"/>
    <lineage>
        <taxon>Eukaryota</taxon>
        <taxon>Fungi</taxon>
        <taxon>Dikarya</taxon>
        <taxon>Basidiomycota</taxon>
        <taxon>Agaricomycotina</taxon>
        <taxon>Agaricomycetes</taxon>
        <taxon>Agaricomycetidae</taxon>
        <taxon>Agaricales</taxon>
        <taxon>Marasmiineae</taxon>
        <taxon>Mycenaceae</taxon>
        <taxon>Mycena</taxon>
    </lineage>
</organism>
<sequence>MYLAQKGRTEADLAAVLWDKNWTAQAELYDDLDVIWERSVAYPPELKRLHSHIINENTAASRRCHMRTWTPSPQSGASSGPRRRRSPVSPPCPTSPPRSDRQACGTVFPPSASLSGPTAVRHRSASARTAATRRRTRPTRPSSRSPSLDRTSFTTPGPKWPLSWCKCC</sequence>
<feature type="compositionally biased region" description="Low complexity" evidence="1">
    <location>
        <begin position="71"/>
        <end position="80"/>
    </location>
</feature>
<accession>A0AAD7FJ40</accession>
<gene>
    <name evidence="3" type="ORF">B0H17DRAFT_592778</name>
</gene>
<protein>
    <recommendedName>
        <fullName evidence="2">T4 RNA ligase 1-like N-terminal domain-containing protein</fullName>
    </recommendedName>
</protein>
<evidence type="ECO:0000313" key="4">
    <source>
        <dbReference type="Proteomes" id="UP001221757"/>
    </source>
</evidence>
<evidence type="ECO:0000313" key="3">
    <source>
        <dbReference type="EMBL" id="KAJ7621853.1"/>
    </source>
</evidence>
<dbReference type="InterPro" id="IPR019039">
    <property type="entry name" value="T4-Rnl1-like_N"/>
</dbReference>
<keyword evidence="4" id="KW-1185">Reference proteome</keyword>
<dbReference type="Pfam" id="PF09511">
    <property type="entry name" value="RNA_lig_T4_1"/>
    <property type="match status" value="1"/>
</dbReference>
<reference evidence="3" key="1">
    <citation type="submission" date="2023-03" db="EMBL/GenBank/DDBJ databases">
        <title>Massive genome expansion in bonnet fungi (Mycena s.s.) driven by repeated elements and novel gene families across ecological guilds.</title>
        <authorList>
            <consortium name="Lawrence Berkeley National Laboratory"/>
            <person name="Harder C.B."/>
            <person name="Miyauchi S."/>
            <person name="Viragh M."/>
            <person name="Kuo A."/>
            <person name="Thoen E."/>
            <person name="Andreopoulos B."/>
            <person name="Lu D."/>
            <person name="Skrede I."/>
            <person name="Drula E."/>
            <person name="Henrissat B."/>
            <person name="Morin E."/>
            <person name="Kohler A."/>
            <person name="Barry K."/>
            <person name="LaButti K."/>
            <person name="Morin E."/>
            <person name="Salamov A."/>
            <person name="Lipzen A."/>
            <person name="Mereny Z."/>
            <person name="Hegedus B."/>
            <person name="Baldrian P."/>
            <person name="Stursova M."/>
            <person name="Weitz H."/>
            <person name="Taylor A."/>
            <person name="Grigoriev I.V."/>
            <person name="Nagy L.G."/>
            <person name="Martin F."/>
            <person name="Kauserud H."/>
        </authorList>
    </citation>
    <scope>NUCLEOTIDE SEQUENCE</scope>
    <source>
        <strain evidence="3">CBHHK067</strain>
    </source>
</reference>
<evidence type="ECO:0000256" key="1">
    <source>
        <dbReference type="SAM" id="MobiDB-lite"/>
    </source>
</evidence>
<dbReference type="EMBL" id="JARKIE010000658">
    <property type="protein sequence ID" value="KAJ7621853.1"/>
    <property type="molecule type" value="Genomic_DNA"/>
</dbReference>
<name>A0AAD7FJ40_MYCRO</name>
<feature type="compositionally biased region" description="Basic residues" evidence="1">
    <location>
        <begin position="120"/>
        <end position="138"/>
    </location>
</feature>
<dbReference type="Proteomes" id="UP001221757">
    <property type="component" value="Unassembled WGS sequence"/>
</dbReference>
<feature type="domain" description="T4 RNA ligase 1-like N-terminal" evidence="2">
    <location>
        <begin position="3"/>
        <end position="63"/>
    </location>
</feature>
<feature type="region of interest" description="Disordered" evidence="1">
    <location>
        <begin position="64"/>
        <end position="158"/>
    </location>
</feature>
<comment type="caution">
    <text evidence="3">The sequence shown here is derived from an EMBL/GenBank/DDBJ whole genome shotgun (WGS) entry which is preliminary data.</text>
</comment>
<evidence type="ECO:0000259" key="2">
    <source>
        <dbReference type="Pfam" id="PF09511"/>
    </source>
</evidence>
<proteinExistence type="predicted"/>